<dbReference type="SUPFAM" id="SSF54427">
    <property type="entry name" value="NTF2-like"/>
    <property type="match status" value="1"/>
</dbReference>
<feature type="domain" description="DUF4440" evidence="2">
    <location>
        <begin position="75"/>
        <end position="165"/>
    </location>
</feature>
<dbReference type="EMBL" id="CP046172">
    <property type="protein sequence ID" value="QIS12000.1"/>
    <property type="molecule type" value="Genomic_DNA"/>
</dbReference>
<evidence type="ECO:0000259" key="2">
    <source>
        <dbReference type="Pfam" id="PF14534"/>
    </source>
</evidence>
<dbReference type="Pfam" id="PF14534">
    <property type="entry name" value="DUF4440"/>
    <property type="match status" value="1"/>
</dbReference>
<accession>A0A6G9YFT3</accession>
<evidence type="ECO:0000256" key="1">
    <source>
        <dbReference type="SAM" id="MobiDB-lite"/>
    </source>
</evidence>
<evidence type="ECO:0000313" key="4">
    <source>
        <dbReference type="Proteomes" id="UP000503540"/>
    </source>
</evidence>
<dbReference type="KEGG" id="nah:F5544_20680"/>
<reference evidence="3 4" key="1">
    <citation type="journal article" date="2019" name="ACS Chem. Biol.">
        <title>Identification and Mobilization of a Cryptic Antibiotic Biosynthesis Gene Locus from a Human-Pathogenic Nocardia Isolate.</title>
        <authorList>
            <person name="Herisse M."/>
            <person name="Ishida K."/>
            <person name="Porter J.L."/>
            <person name="Howden B."/>
            <person name="Hertweck C."/>
            <person name="Stinear T.P."/>
            <person name="Pidot S.J."/>
        </authorList>
    </citation>
    <scope>NUCLEOTIDE SEQUENCE [LARGE SCALE GENOMIC DNA]</scope>
    <source>
        <strain evidence="3 4">AUSMDU00012717</strain>
    </source>
</reference>
<sequence>MGIATSSSQRRSRSASANASSAAVSAGRGAPAGMGGIIAGQPGEPACHGGRPWLGVGSVSIMKVTIDYDILVTEIRTLHADLARWLGTPDAPDAVERFAAQLHPEFSMVVMQGVVVTREQLLAGLDGVGHSTPGLTIDIVDIDVLHLSAECAVARFREIHHRPEGPAARLTTAVLLPDDAARNGLRWRTVHETTAAQ</sequence>
<protein>
    <submittedName>
        <fullName evidence="3">DUF4440 domain-containing protein</fullName>
    </submittedName>
</protein>
<evidence type="ECO:0000313" key="3">
    <source>
        <dbReference type="EMBL" id="QIS12000.1"/>
    </source>
</evidence>
<proteinExistence type="predicted"/>
<organism evidence="3 4">
    <name type="scientific">Nocardia arthritidis</name>
    <dbReference type="NCBI Taxonomy" id="228602"/>
    <lineage>
        <taxon>Bacteria</taxon>
        <taxon>Bacillati</taxon>
        <taxon>Actinomycetota</taxon>
        <taxon>Actinomycetes</taxon>
        <taxon>Mycobacteriales</taxon>
        <taxon>Nocardiaceae</taxon>
        <taxon>Nocardia</taxon>
    </lineage>
</organism>
<gene>
    <name evidence="3" type="ORF">F5544_20680</name>
</gene>
<keyword evidence="4" id="KW-1185">Reference proteome</keyword>
<dbReference type="Gene3D" id="3.10.450.50">
    <property type="match status" value="1"/>
</dbReference>
<name>A0A6G9YFT3_9NOCA</name>
<dbReference type="InterPro" id="IPR032710">
    <property type="entry name" value="NTF2-like_dom_sf"/>
</dbReference>
<dbReference type="AlphaFoldDB" id="A0A6G9YFT3"/>
<dbReference type="Proteomes" id="UP000503540">
    <property type="component" value="Chromosome"/>
</dbReference>
<feature type="region of interest" description="Disordered" evidence="1">
    <location>
        <begin position="1"/>
        <end position="25"/>
    </location>
</feature>
<dbReference type="InterPro" id="IPR027843">
    <property type="entry name" value="DUF4440"/>
</dbReference>